<evidence type="ECO:0000313" key="1">
    <source>
        <dbReference type="EMBL" id="PSK95754.1"/>
    </source>
</evidence>
<name>A0A2P8DEU9_9ACTN</name>
<evidence type="ECO:0000313" key="2">
    <source>
        <dbReference type="Proteomes" id="UP000243528"/>
    </source>
</evidence>
<gene>
    <name evidence="1" type="ORF">CLV30_1286</name>
</gene>
<proteinExistence type="predicted"/>
<keyword evidence="2" id="KW-1185">Reference proteome</keyword>
<reference evidence="1 2" key="1">
    <citation type="submission" date="2018-03" db="EMBL/GenBank/DDBJ databases">
        <title>Genomic Encyclopedia of Archaeal and Bacterial Type Strains, Phase II (KMG-II): from individual species to whole genera.</title>
        <authorList>
            <person name="Goeker M."/>
        </authorList>
    </citation>
    <scope>NUCLEOTIDE SEQUENCE [LARGE SCALE GENOMIC DNA]</scope>
    <source>
        <strain evidence="1 2">DSM 45211</strain>
    </source>
</reference>
<dbReference type="RefSeq" id="WP_106539760.1">
    <property type="nucleotide sequence ID" value="NZ_PYGE01000028.1"/>
</dbReference>
<protein>
    <submittedName>
        <fullName evidence="1">Uncharacterized protein</fullName>
    </submittedName>
</protein>
<accession>A0A2P8DEU9</accession>
<organism evidence="1 2">
    <name type="scientific">Haloactinopolyspora alba</name>
    <dbReference type="NCBI Taxonomy" id="648780"/>
    <lineage>
        <taxon>Bacteria</taxon>
        <taxon>Bacillati</taxon>
        <taxon>Actinomycetota</taxon>
        <taxon>Actinomycetes</taxon>
        <taxon>Jiangellales</taxon>
        <taxon>Jiangellaceae</taxon>
        <taxon>Haloactinopolyspora</taxon>
    </lineage>
</organism>
<comment type="caution">
    <text evidence="1">The sequence shown here is derived from an EMBL/GenBank/DDBJ whole genome shotgun (WGS) entry which is preliminary data.</text>
</comment>
<dbReference type="Proteomes" id="UP000243528">
    <property type="component" value="Unassembled WGS sequence"/>
</dbReference>
<dbReference type="EMBL" id="PYGE01000028">
    <property type="protein sequence ID" value="PSK95754.1"/>
    <property type="molecule type" value="Genomic_DNA"/>
</dbReference>
<sequence length="78" mass="8461">MSNYHSTLPASQVLANAIGKALNGTDLPVDGIDDTDGWYLVDEMTPLPESDYMTDDPGVVLHLPGARNLIVTVQLDHR</sequence>
<dbReference type="AlphaFoldDB" id="A0A2P8DEU9"/>